<evidence type="ECO:0000313" key="1">
    <source>
        <dbReference type="EMBL" id="SBV50170.1"/>
    </source>
</evidence>
<protein>
    <submittedName>
        <fullName evidence="1">Uncharacterized protein</fullName>
    </submittedName>
</protein>
<proteinExistence type="predicted"/>
<evidence type="ECO:0000313" key="2">
    <source>
        <dbReference type="Proteomes" id="UP000092503"/>
    </source>
</evidence>
<organism evidence="1 2">
    <name type="scientific">Xanthomonas bromi</name>
    <dbReference type="NCBI Taxonomy" id="56449"/>
    <lineage>
        <taxon>Bacteria</taxon>
        <taxon>Pseudomonadati</taxon>
        <taxon>Pseudomonadota</taxon>
        <taxon>Gammaproteobacteria</taxon>
        <taxon>Lysobacterales</taxon>
        <taxon>Lysobacteraceae</taxon>
        <taxon>Xanthomonas</taxon>
    </lineage>
</organism>
<dbReference type="AlphaFoldDB" id="A0A1C3NID6"/>
<gene>
    <name evidence="1" type="ORF">XBLMG947_0946</name>
</gene>
<name>A0A1C3NID6_9XANT</name>
<sequence length="41" mass="4390">MRTQVLPRRRYAVRSESLQVELVSVGAAAIGCLASCNANAQ</sequence>
<accession>A0A1C3NID6</accession>
<dbReference type="PROSITE" id="PS51257">
    <property type="entry name" value="PROKAR_LIPOPROTEIN"/>
    <property type="match status" value="1"/>
</dbReference>
<dbReference type="Proteomes" id="UP000092503">
    <property type="component" value="Unassembled WGS sequence"/>
</dbReference>
<dbReference type="EMBL" id="FLTX01000011">
    <property type="protein sequence ID" value="SBV50170.1"/>
    <property type="molecule type" value="Genomic_DNA"/>
</dbReference>
<reference evidence="1 2" key="1">
    <citation type="submission" date="2016-06" db="EMBL/GenBank/DDBJ databases">
        <authorList>
            <person name="Kjaerup R.B."/>
            <person name="Dalgaard T.S."/>
            <person name="Juul-Madsen H.R."/>
        </authorList>
    </citation>
    <scope>NUCLEOTIDE SEQUENCE [LARGE SCALE GENOMIC DNA]</scope>
    <source>
        <strain evidence="1">LMG947</strain>
    </source>
</reference>